<keyword evidence="4 5" id="KW-0472">Membrane</keyword>
<keyword evidence="7" id="KW-1185">Reference proteome</keyword>
<name>A0A2T1GDV2_9CYAN</name>
<dbReference type="Pfam" id="PF09685">
    <property type="entry name" value="MamF_MmsF"/>
    <property type="match status" value="1"/>
</dbReference>
<comment type="caution">
    <text evidence="6">The sequence shown here is derived from an EMBL/GenBank/DDBJ whole genome shotgun (WGS) entry which is preliminary data.</text>
</comment>
<comment type="subcellular location">
    <subcellularLocation>
        <location evidence="1">Membrane</location>
        <topology evidence="1">Multi-pass membrane protein</topology>
    </subcellularLocation>
</comment>
<keyword evidence="2 5" id="KW-0812">Transmembrane</keyword>
<dbReference type="OrthoDB" id="425405at2"/>
<dbReference type="Proteomes" id="UP000238937">
    <property type="component" value="Unassembled WGS sequence"/>
</dbReference>
<sequence length="125" mass="13949">MVDTGDRSNSGKRKLFSLLCHGSIFLGSLLVTSAIPLVILLLFEDPVIKTTAKETLNYHFNIWLYGAITVGLGAFFHALIITIPLAWLIGGIFTLFTLIPPIFGILATLNNPNEPYRYPFIWRVL</sequence>
<dbReference type="InterPro" id="IPR019109">
    <property type="entry name" value="MamF_MmsF"/>
</dbReference>
<evidence type="ECO:0000256" key="4">
    <source>
        <dbReference type="ARBA" id="ARBA00023136"/>
    </source>
</evidence>
<dbReference type="AlphaFoldDB" id="A0A2T1GDV2"/>
<evidence type="ECO:0000256" key="3">
    <source>
        <dbReference type="ARBA" id="ARBA00022989"/>
    </source>
</evidence>
<feature type="transmembrane region" description="Helical" evidence="5">
    <location>
        <begin position="62"/>
        <end position="80"/>
    </location>
</feature>
<dbReference type="RefSeq" id="WP_106305941.1">
    <property type="nucleotide sequence ID" value="NZ_PVWO01000174.1"/>
</dbReference>
<reference evidence="6 7" key="1">
    <citation type="submission" date="2018-03" db="EMBL/GenBank/DDBJ databases">
        <title>The ancient ancestry and fast evolution of plastids.</title>
        <authorList>
            <person name="Moore K.R."/>
            <person name="Magnabosco C."/>
            <person name="Momper L."/>
            <person name="Gold D.A."/>
            <person name="Bosak T."/>
            <person name="Fournier G.P."/>
        </authorList>
    </citation>
    <scope>NUCLEOTIDE SEQUENCE [LARGE SCALE GENOMIC DNA]</scope>
    <source>
        <strain evidence="6 7">CCALA 037</strain>
    </source>
</reference>
<evidence type="ECO:0000256" key="5">
    <source>
        <dbReference type="SAM" id="Phobius"/>
    </source>
</evidence>
<feature type="transmembrane region" description="Helical" evidence="5">
    <location>
        <begin position="15"/>
        <end position="42"/>
    </location>
</feature>
<feature type="transmembrane region" description="Helical" evidence="5">
    <location>
        <begin position="87"/>
        <end position="109"/>
    </location>
</feature>
<keyword evidence="3 5" id="KW-1133">Transmembrane helix</keyword>
<protein>
    <submittedName>
        <fullName evidence="6">DUF4870 domain-containing protein</fullName>
    </submittedName>
</protein>
<evidence type="ECO:0000256" key="2">
    <source>
        <dbReference type="ARBA" id="ARBA00022692"/>
    </source>
</evidence>
<organism evidence="6 7">
    <name type="scientific">Chamaesiphon polymorphus CCALA 037</name>
    <dbReference type="NCBI Taxonomy" id="2107692"/>
    <lineage>
        <taxon>Bacteria</taxon>
        <taxon>Bacillati</taxon>
        <taxon>Cyanobacteriota</taxon>
        <taxon>Cyanophyceae</taxon>
        <taxon>Gomontiellales</taxon>
        <taxon>Chamaesiphonaceae</taxon>
        <taxon>Chamaesiphon</taxon>
    </lineage>
</organism>
<evidence type="ECO:0000313" key="7">
    <source>
        <dbReference type="Proteomes" id="UP000238937"/>
    </source>
</evidence>
<evidence type="ECO:0000313" key="6">
    <source>
        <dbReference type="EMBL" id="PSB55629.1"/>
    </source>
</evidence>
<evidence type="ECO:0000256" key="1">
    <source>
        <dbReference type="ARBA" id="ARBA00004141"/>
    </source>
</evidence>
<gene>
    <name evidence="6" type="ORF">C7B77_14400</name>
</gene>
<proteinExistence type="predicted"/>
<accession>A0A2T1GDV2</accession>
<dbReference type="EMBL" id="PVWO01000174">
    <property type="protein sequence ID" value="PSB55629.1"/>
    <property type="molecule type" value="Genomic_DNA"/>
</dbReference>